<organism evidence="1 2">
    <name type="scientific">Anas platyrhynchos platyrhynchos</name>
    <name type="common">Northern mallard</name>
    <dbReference type="NCBI Taxonomy" id="8840"/>
    <lineage>
        <taxon>Eukaryota</taxon>
        <taxon>Metazoa</taxon>
        <taxon>Chordata</taxon>
        <taxon>Craniata</taxon>
        <taxon>Vertebrata</taxon>
        <taxon>Euteleostomi</taxon>
        <taxon>Archelosauria</taxon>
        <taxon>Archosauria</taxon>
        <taxon>Dinosauria</taxon>
        <taxon>Saurischia</taxon>
        <taxon>Theropoda</taxon>
        <taxon>Coelurosauria</taxon>
        <taxon>Aves</taxon>
        <taxon>Neognathae</taxon>
        <taxon>Galloanserae</taxon>
        <taxon>Anseriformes</taxon>
        <taxon>Anatidae</taxon>
        <taxon>Anatinae</taxon>
        <taxon>Anas</taxon>
    </lineage>
</organism>
<dbReference type="AlphaFoldDB" id="A0A493SUG6"/>
<sequence>MGGWGSSSLGWLERGRGEGWCWGRAAGPAGALCDGAEQFYSWHCGSVSRAPSRSVRLREFLAVIFSLDLKFTLPSGTLFSPRPRETSVQRSLEFNPK</sequence>
<dbReference type="Ensembl" id="ENSAPLT00000032871.1">
    <property type="protein sequence ID" value="ENSAPLP00000017212.1"/>
    <property type="gene ID" value="ENSAPLG00000022334.1"/>
</dbReference>
<name>A0A493SUG6_ANAPP</name>
<proteinExistence type="predicted"/>
<accession>A0A493SUG6</accession>
<protein>
    <submittedName>
        <fullName evidence="1">Uncharacterized protein</fullName>
    </submittedName>
</protein>
<reference evidence="1" key="3">
    <citation type="submission" date="2025-09" db="UniProtKB">
        <authorList>
            <consortium name="Ensembl"/>
        </authorList>
    </citation>
    <scope>IDENTIFICATION</scope>
</reference>
<evidence type="ECO:0000313" key="1">
    <source>
        <dbReference type="Ensembl" id="ENSAPLP00000017212.1"/>
    </source>
</evidence>
<reference evidence="1" key="2">
    <citation type="submission" date="2025-08" db="UniProtKB">
        <authorList>
            <consortium name="Ensembl"/>
        </authorList>
    </citation>
    <scope>IDENTIFICATION</scope>
</reference>
<dbReference type="Proteomes" id="UP000016666">
    <property type="component" value="Chromosome 24"/>
</dbReference>
<evidence type="ECO:0000313" key="2">
    <source>
        <dbReference type="Proteomes" id="UP000016666"/>
    </source>
</evidence>
<reference evidence="1 2" key="1">
    <citation type="submission" date="2017-10" db="EMBL/GenBank/DDBJ databases">
        <title>A new Pekin duck reference genome.</title>
        <authorList>
            <person name="Hou Z.-C."/>
            <person name="Zhou Z.-K."/>
            <person name="Zhu F."/>
            <person name="Hou S.-S."/>
        </authorList>
    </citation>
    <scope>NUCLEOTIDE SEQUENCE [LARGE SCALE GENOMIC DNA]</scope>
</reference>
<keyword evidence="2" id="KW-1185">Reference proteome</keyword>